<protein>
    <submittedName>
        <fullName evidence="1">Uncharacterized protein</fullName>
    </submittedName>
</protein>
<gene>
    <name evidence="1" type="ORF">UFOVP1610_36</name>
</gene>
<dbReference type="Pfam" id="PF25680">
    <property type="entry name" value="Mom"/>
    <property type="match status" value="1"/>
</dbReference>
<organism evidence="1">
    <name type="scientific">uncultured Caudovirales phage</name>
    <dbReference type="NCBI Taxonomy" id="2100421"/>
    <lineage>
        <taxon>Viruses</taxon>
        <taxon>Duplodnaviria</taxon>
        <taxon>Heunggongvirae</taxon>
        <taxon>Uroviricota</taxon>
        <taxon>Caudoviricetes</taxon>
        <taxon>Peduoviridae</taxon>
        <taxon>Maltschvirus</taxon>
        <taxon>Maltschvirus maltsch</taxon>
    </lineage>
</organism>
<dbReference type="EMBL" id="LR797471">
    <property type="protein sequence ID" value="CAB4218553.1"/>
    <property type="molecule type" value="Genomic_DNA"/>
</dbReference>
<evidence type="ECO:0000313" key="1">
    <source>
        <dbReference type="EMBL" id="CAB4218553.1"/>
    </source>
</evidence>
<reference evidence="1" key="1">
    <citation type="submission" date="2020-05" db="EMBL/GenBank/DDBJ databases">
        <authorList>
            <person name="Chiriac C."/>
            <person name="Salcher M."/>
            <person name="Ghai R."/>
            <person name="Kavagutti S V."/>
        </authorList>
    </citation>
    <scope>NUCLEOTIDE SEQUENCE</scope>
</reference>
<dbReference type="InterPro" id="IPR057895">
    <property type="entry name" value="Mom"/>
</dbReference>
<name>A0A6J5SSX8_9CAUD</name>
<accession>A0A6J5SSX8</accession>
<sequence>MKVLPIQSYEAEPWLLKKHYAKRFPPISFAFGLYEETVLVGVCTYGMPSSATLREGIAGAENAKFVLELNRLCIESNNKNAASFLVGRSLRLLPKPSIIVSYADIAQNHVGYVYQACNFIYTGLSAKRTDWKIKGMEHLHSQTIVDMSKKIDGSRVKFMREKFGDDFYLLERSRKHRYIYVTGKNKTLVNAIKYPQKPYPKGESRRYDAGIAVKTQQLLFI</sequence>
<proteinExistence type="predicted"/>